<dbReference type="Gene3D" id="3.40.30.10">
    <property type="entry name" value="Glutaredoxin"/>
    <property type="match status" value="1"/>
</dbReference>
<dbReference type="AlphaFoldDB" id="A0A6A6PBL8"/>
<evidence type="ECO:0000313" key="1">
    <source>
        <dbReference type="EMBL" id="KAF2461336.1"/>
    </source>
</evidence>
<keyword evidence="2" id="KW-1185">Reference proteome</keyword>
<organism evidence="1 2">
    <name type="scientific">Lineolata rhizophorae</name>
    <dbReference type="NCBI Taxonomy" id="578093"/>
    <lineage>
        <taxon>Eukaryota</taxon>
        <taxon>Fungi</taxon>
        <taxon>Dikarya</taxon>
        <taxon>Ascomycota</taxon>
        <taxon>Pezizomycotina</taxon>
        <taxon>Dothideomycetes</taxon>
        <taxon>Dothideomycetes incertae sedis</taxon>
        <taxon>Lineolatales</taxon>
        <taxon>Lineolataceae</taxon>
        <taxon>Lineolata</taxon>
    </lineage>
</organism>
<dbReference type="Proteomes" id="UP000799766">
    <property type="component" value="Unassembled WGS sequence"/>
</dbReference>
<dbReference type="OrthoDB" id="422574at2759"/>
<name>A0A6A6PBL8_9PEZI</name>
<dbReference type="Gene3D" id="1.20.1050.10">
    <property type="match status" value="1"/>
</dbReference>
<evidence type="ECO:0000313" key="2">
    <source>
        <dbReference type="Proteomes" id="UP000799766"/>
    </source>
</evidence>
<gene>
    <name evidence="1" type="ORF">BDY21DRAFT_418420</name>
</gene>
<reference evidence="1" key="1">
    <citation type="journal article" date="2020" name="Stud. Mycol.">
        <title>101 Dothideomycetes genomes: a test case for predicting lifestyles and emergence of pathogens.</title>
        <authorList>
            <person name="Haridas S."/>
            <person name="Albert R."/>
            <person name="Binder M."/>
            <person name="Bloem J."/>
            <person name="Labutti K."/>
            <person name="Salamov A."/>
            <person name="Andreopoulos B."/>
            <person name="Baker S."/>
            <person name="Barry K."/>
            <person name="Bills G."/>
            <person name="Bluhm B."/>
            <person name="Cannon C."/>
            <person name="Castanera R."/>
            <person name="Culley D."/>
            <person name="Daum C."/>
            <person name="Ezra D."/>
            <person name="Gonzalez J."/>
            <person name="Henrissat B."/>
            <person name="Kuo A."/>
            <person name="Liang C."/>
            <person name="Lipzen A."/>
            <person name="Lutzoni F."/>
            <person name="Magnuson J."/>
            <person name="Mondo S."/>
            <person name="Nolan M."/>
            <person name="Ohm R."/>
            <person name="Pangilinan J."/>
            <person name="Park H.-J."/>
            <person name="Ramirez L."/>
            <person name="Alfaro M."/>
            <person name="Sun H."/>
            <person name="Tritt A."/>
            <person name="Yoshinaga Y."/>
            <person name="Zwiers L.-H."/>
            <person name="Turgeon B."/>
            <person name="Goodwin S."/>
            <person name="Spatafora J."/>
            <person name="Crous P."/>
            <person name="Grigoriev I."/>
        </authorList>
    </citation>
    <scope>NUCLEOTIDE SEQUENCE</scope>
    <source>
        <strain evidence="1">ATCC 16933</strain>
    </source>
</reference>
<dbReference type="SUPFAM" id="SSF52833">
    <property type="entry name" value="Thioredoxin-like"/>
    <property type="match status" value="1"/>
</dbReference>
<dbReference type="EMBL" id="MU001671">
    <property type="protein sequence ID" value="KAF2461336.1"/>
    <property type="molecule type" value="Genomic_DNA"/>
</dbReference>
<accession>A0A6A6PBL8</accession>
<sequence length="105" mass="11605">MHHPYDSTIPSENAYKVHLLLAPVGEQTKLDTLVVNPNRRIPALRLGDDTVLAESNAEKSSIARYAYTKSAARMRFHVGPVVEAWLCRVASGLGHVAIKLDPMEK</sequence>
<dbReference type="InterPro" id="IPR036249">
    <property type="entry name" value="Thioredoxin-like_sf"/>
</dbReference>
<protein>
    <submittedName>
        <fullName evidence="1">Uncharacterized protein</fullName>
    </submittedName>
</protein>
<proteinExistence type="predicted"/>